<gene>
    <name evidence="1" type="ORF">WPS_06280</name>
</gene>
<accession>A0AAN2C992</accession>
<reference evidence="1 2" key="1">
    <citation type="journal article" date="2022" name="ISME Commun">
        <title>Vulcanimicrobium alpinus gen. nov. sp. nov., the first cultivated representative of the candidate phylum 'Eremiobacterota', is a metabolically versatile aerobic anoxygenic phototroph.</title>
        <authorList>
            <person name="Yabe S."/>
            <person name="Muto K."/>
            <person name="Abe K."/>
            <person name="Yokota A."/>
            <person name="Staudigel H."/>
            <person name="Tebo B.M."/>
        </authorList>
    </citation>
    <scope>NUCLEOTIDE SEQUENCE [LARGE SCALE GENOMIC DNA]</scope>
    <source>
        <strain evidence="1 2">WC8-2</strain>
    </source>
</reference>
<dbReference type="AlphaFoldDB" id="A0AAN2C992"/>
<evidence type="ECO:0000313" key="2">
    <source>
        <dbReference type="Proteomes" id="UP001317532"/>
    </source>
</evidence>
<dbReference type="KEGG" id="vab:WPS_06280"/>
<protein>
    <submittedName>
        <fullName evidence="1">Uncharacterized protein</fullName>
    </submittedName>
</protein>
<name>A0AAN2C992_UNVUL</name>
<dbReference type="EMBL" id="AP025523">
    <property type="protein sequence ID" value="BDE05352.1"/>
    <property type="molecule type" value="Genomic_DNA"/>
</dbReference>
<keyword evidence="2" id="KW-1185">Reference proteome</keyword>
<dbReference type="Proteomes" id="UP001317532">
    <property type="component" value="Chromosome"/>
</dbReference>
<sequence length="106" mass="11539">MDAVARVDREQRHAERVSLALVAQEARVKREVEPCALAQRPRIEGGELPQHGLPMRVFIGERGGGVVVPLAVVGAFAGQRRRDRMAPLPVVPVGGEQRVERGFGGR</sequence>
<evidence type="ECO:0000313" key="1">
    <source>
        <dbReference type="EMBL" id="BDE05352.1"/>
    </source>
</evidence>
<organism evidence="1 2">
    <name type="scientific">Vulcanimicrobium alpinum</name>
    <dbReference type="NCBI Taxonomy" id="3016050"/>
    <lineage>
        <taxon>Bacteria</taxon>
        <taxon>Bacillati</taxon>
        <taxon>Vulcanimicrobiota</taxon>
        <taxon>Vulcanimicrobiia</taxon>
        <taxon>Vulcanimicrobiales</taxon>
        <taxon>Vulcanimicrobiaceae</taxon>
        <taxon>Vulcanimicrobium</taxon>
    </lineage>
</organism>
<proteinExistence type="predicted"/>